<keyword evidence="4" id="KW-0614">Plasmid</keyword>
<dbReference type="SUPFAM" id="SSF46785">
    <property type="entry name" value="Winged helix' DNA-binding domain"/>
    <property type="match status" value="1"/>
</dbReference>
<dbReference type="Pfam" id="PF25583">
    <property type="entry name" value="WCX"/>
    <property type="match status" value="1"/>
</dbReference>
<reference evidence="4 5" key="1">
    <citation type="submission" date="2021-12" db="EMBL/GenBank/DDBJ databases">
        <title>Genome sequencing of bacteria with rrn-lacking chromosome and rrn-plasmid.</title>
        <authorList>
            <person name="Anda M."/>
            <person name="Iwasaki W."/>
        </authorList>
    </citation>
    <scope>NUCLEOTIDE SEQUENCE [LARGE SCALE GENOMIC DNA]</scope>
    <source>
        <strain evidence="4 5">DSM 100852</strain>
        <plasmid evidence="4 5">pFA1</plasmid>
    </source>
</reference>
<sequence>MARLDRLSAILTMLRSKRVLTAEKIAERFDISVRTVYRDIRSLEESGVPIGSEAGVGYFLADGYHLPPVSLTSEEARALLIGDKLMERFSDKETRRNYGLAVDKVKAVLKASEKESLEDIEGRMRIITYSKERDNVFLSEIQGALAESRRLGIEYYARYRDETRERKVDPIGLCHYGDEWHMIAFCHKRSDYRDFRTDRIRSLKVLEESFKPSKLLSLDEYWEKYGEGHDTFPAEVLFGLEAKAWLSSQKHRMGMVSESEEQEGVRIKFRTPDYKGLAYWLLSFGKHVLEIKPEEMKQEYNNILGCLADRFLQKVER</sequence>
<dbReference type="RefSeq" id="WP_338394735.1">
    <property type="nucleotide sequence ID" value="NZ_AP025315.1"/>
</dbReference>
<dbReference type="PROSITE" id="PS52050">
    <property type="entry name" value="WYL"/>
    <property type="match status" value="1"/>
</dbReference>
<dbReference type="PROSITE" id="PS51000">
    <property type="entry name" value="HTH_DEOR_2"/>
    <property type="match status" value="1"/>
</dbReference>
<dbReference type="SMART" id="SM00420">
    <property type="entry name" value="HTH_DEOR"/>
    <property type="match status" value="1"/>
</dbReference>
<keyword evidence="5" id="KW-1185">Reference proteome</keyword>
<keyword evidence="1" id="KW-0805">Transcription regulation</keyword>
<dbReference type="InterPro" id="IPR036388">
    <property type="entry name" value="WH-like_DNA-bd_sf"/>
</dbReference>
<proteinExistence type="predicted"/>
<dbReference type="EMBL" id="AP025315">
    <property type="protein sequence ID" value="BDD11603.1"/>
    <property type="molecule type" value="Genomic_DNA"/>
</dbReference>
<dbReference type="InterPro" id="IPR057727">
    <property type="entry name" value="WCX_dom"/>
</dbReference>
<dbReference type="PANTHER" id="PTHR34580">
    <property type="match status" value="1"/>
</dbReference>
<dbReference type="InterPro" id="IPR026881">
    <property type="entry name" value="WYL_dom"/>
</dbReference>
<organism evidence="4 5">
    <name type="scientific">Fulvitalea axinellae</name>
    <dbReference type="NCBI Taxonomy" id="1182444"/>
    <lineage>
        <taxon>Bacteria</taxon>
        <taxon>Pseudomonadati</taxon>
        <taxon>Bacteroidota</taxon>
        <taxon>Cytophagia</taxon>
        <taxon>Cytophagales</taxon>
        <taxon>Persicobacteraceae</taxon>
        <taxon>Fulvitalea</taxon>
    </lineage>
</organism>
<dbReference type="PIRSF" id="PIRSF016838">
    <property type="entry name" value="PafC"/>
    <property type="match status" value="1"/>
</dbReference>
<name>A0AAU9D6F7_9BACT</name>
<evidence type="ECO:0000256" key="1">
    <source>
        <dbReference type="ARBA" id="ARBA00023015"/>
    </source>
</evidence>
<dbReference type="InterPro" id="IPR036390">
    <property type="entry name" value="WH_DNA-bd_sf"/>
</dbReference>
<dbReference type="InterPro" id="IPR001034">
    <property type="entry name" value="DeoR_HTH"/>
</dbReference>
<dbReference type="KEGG" id="fax:FUAX_40350"/>
<protein>
    <recommendedName>
        <fullName evidence="3">HTH deoR-type domain-containing protein</fullName>
    </recommendedName>
</protein>
<evidence type="ECO:0000313" key="4">
    <source>
        <dbReference type="EMBL" id="BDD11603.1"/>
    </source>
</evidence>
<dbReference type="InterPro" id="IPR013196">
    <property type="entry name" value="HTH_11"/>
</dbReference>
<dbReference type="InterPro" id="IPR028349">
    <property type="entry name" value="PafC-like"/>
</dbReference>
<evidence type="ECO:0000256" key="2">
    <source>
        <dbReference type="ARBA" id="ARBA00023163"/>
    </source>
</evidence>
<dbReference type="Pfam" id="PF08279">
    <property type="entry name" value="HTH_11"/>
    <property type="match status" value="1"/>
</dbReference>
<dbReference type="Pfam" id="PF13280">
    <property type="entry name" value="WYL"/>
    <property type="match status" value="1"/>
</dbReference>
<dbReference type="AlphaFoldDB" id="A0AAU9D6F7"/>
<dbReference type="InterPro" id="IPR051534">
    <property type="entry name" value="CBASS_pafABC_assoc_protein"/>
</dbReference>
<geneLocation type="plasmid" evidence="4 5">
    <name>pFA1</name>
</geneLocation>
<dbReference type="PANTHER" id="PTHR34580:SF1">
    <property type="entry name" value="PROTEIN PAFC"/>
    <property type="match status" value="1"/>
</dbReference>
<evidence type="ECO:0000313" key="5">
    <source>
        <dbReference type="Proteomes" id="UP001348817"/>
    </source>
</evidence>
<feature type="domain" description="HTH deoR-type" evidence="3">
    <location>
        <begin position="3"/>
        <end position="58"/>
    </location>
</feature>
<dbReference type="Proteomes" id="UP001348817">
    <property type="component" value="Plasmid pFA1"/>
</dbReference>
<dbReference type="Gene3D" id="1.10.10.10">
    <property type="entry name" value="Winged helix-like DNA-binding domain superfamily/Winged helix DNA-binding domain"/>
    <property type="match status" value="1"/>
</dbReference>
<gene>
    <name evidence="4" type="ORF">FUAX_40350</name>
</gene>
<accession>A0AAU9D6F7</accession>
<dbReference type="GO" id="GO:0003700">
    <property type="term" value="F:DNA-binding transcription factor activity"/>
    <property type="evidence" value="ECO:0007669"/>
    <property type="project" value="InterPro"/>
</dbReference>
<evidence type="ECO:0000259" key="3">
    <source>
        <dbReference type="PROSITE" id="PS51000"/>
    </source>
</evidence>
<keyword evidence="2" id="KW-0804">Transcription</keyword>